<protein>
    <submittedName>
        <fullName evidence="3">Uncharacterized protein</fullName>
    </submittedName>
</protein>
<dbReference type="AlphaFoldDB" id="A0ABD3HMA6"/>
<gene>
    <name evidence="3" type="ORF">R1sor_016808</name>
</gene>
<accession>A0ABD3HMA6</accession>
<feature type="compositionally biased region" description="Polar residues" evidence="2">
    <location>
        <begin position="154"/>
        <end position="174"/>
    </location>
</feature>
<proteinExistence type="predicted"/>
<feature type="coiled-coil region" evidence="1">
    <location>
        <begin position="31"/>
        <end position="88"/>
    </location>
</feature>
<feature type="region of interest" description="Disordered" evidence="2">
    <location>
        <begin position="100"/>
        <end position="226"/>
    </location>
</feature>
<reference evidence="3 4" key="1">
    <citation type="submission" date="2024-09" db="EMBL/GenBank/DDBJ databases">
        <title>Chromosome-scale assembly of Riccia sorocarpa.</title>
        <authorList>
            <person name="Paukszto L."/>
        </authorList>
    </citation>
    <scope>NUCLEOTIDE SEQUENCE [LARGE SCALE GENOMIC DNA]</scope>
    <source>
        <strain evidence="3">LP-2024</strain>
        <tissue evidence="3">Aerial parts of the thallus</tissue>
    </source>
</reference>
<evidence type="ECO:0000313" key="4">
    <source>
        <dbReference type="Proteomes" id="UP001633002"/>
    </source>
</evidence>
<evidence type="ECO:0000256" key="1">
    <source>
        <dbReference type="SAM" id="Coils"/>
    </source>
</evidence>
<sequence>MKISTLYPKLKHDVLNLRKRIINALAEGLQVQSLSVQLEQAQKEMEHLRSTSMTNDLMVDYEQTMDTVTRLQREIQQLQGDNLVLQTEIRQRKLAEYKFRREAGPGNTGTTSYPTPSTIAGSEGVGRRDSGGRGVSPSGVSTTPALRPPVHSSAVRQQPVSRSSSGTGVPQTGQPRPGSSGVINSAKVVEENVVQQTEALPPPPPLPASRPRSSTPEPRGGVNPSR</sequence>
<keyword evidence="4" id="KW-1185">Reference proteome</keyword>
<name>A0ABD3HMA6_9MARC</name>
<evidence type="ECO:0000256" key="2">
    <source>
        <dbReference type="SAM" id="MobiDB-lite"/>
    </source>
</evidence>
<dbReference type="Proteomes" id="UP001633002">
    <property type="component" value="Unassembled WGS sequence"/>
</dbReference>
<evidence type="ECO:0000313" key="3">
    <source>
        <dbReference type="EMBL" id="KAL3690499.1"/>
    </source>
</evidence>
<feature type="compositionally biased region" description="Polar residues" evidence="2">
    <location>
        <begin position="108"/>
        <end position="120"/>
    </location>
</feature>
<organism evidence="3 4">
    <name type="scientific">Riccia sorocarpa</name>
    <dbReference type="NCBI Taxonomy" id="122646"/>
    <lineage>
        <taxon>Eukaryota</taxon>
        <taxon>Viridiplantae</taxon>
        <taxon>Streptophyta</taxon>
        <taxon>Embryophyta</taxon>
        <taxon>Marchantiophyta</taxon>
        <taxon>Marchantiopsida</taxon>
        <taxon>Marchantiidae</taxon>
        <taxon>Marchantiales</taxon>
        <taxon>Ricciaceae</taxon>
        <taxon>Riccia</taxon>
    </lineage>
</organism>
<keyword evidence="1" id="KW-0175">Coiled coil</keyword>
<comment type="caution">
    <text evidence="3">The sequence shown here is derived from an EMBL/GenBank/DDBJ whole genome shotgun (WGS) entry which is preliminary data.</text>
</comment>
<dbReference type="EMBL" id="JBJQOH010000004">
    <property type="protein sequence ID" value="KAL3690499.1"/>
    <property type="molecule type" value="Genomic_DNA"/>
</dbReference>